<protein>
    <recommendedName>
        <fullName evidence="4">DUF190 domain-containing protein</fullName>
    </recommendedName>
</protein>
<dbReference type="OrthoDB" id="9795599at2"/>
<dbReference type="Gene3D" id="3.30.70.120">
    <property type="match status" value="2"/>
</dbReference>
<dbReference type="AlphaFoldDB" id="A0A1U7CVR5"/>
<dbReference type="SUPFAM" id="SSF54913">
    <property type="entry name" value="GlnB-like"/>
    <property type="match status" value="2"/>
</dbReference>
<keyword evidence="3" id="KW-1185">Reference proteome</keyword>
<dbReference type="RefSeq" id="WP_076349393.1">
    <property type="nucleotide sequence ID" value="NZ_CP019082.1"/>
</dbReference>
<dbReference type="KEGG" id="pbor:BSF38_04531"/>
<dbReference type="STRING" id="1387353.BSF38_04531"/>
<proteinExistence type="inferred from homology"/>
<comment type="similarity">
    <text evidence="1">Belongs to the UPF0166 family.</text>
</comment>
<dbReference type="Proteomes" id="UP000186309">
    <property type="component" value="Chromosome"/>
</dbReference>
<evidence type="ECO:0000313" key="2">
    <source>
        <dbReference type="EMBL" id="APW62973.1"/>
    </source>
</evidence>
<dbReference type="EMBL" id="CP019082">
    <property type="protein sequence ID" value="APW62973.1"/>
    <property type="molecule type" value="Genomic_DNA"/>
</dbReference>
<dbReference type="InterPro" id="IPR015867">
    <property type="entry name" value="N-reg_PII/ATP_PRibTrfase_C"/>
</dbReference>
<evidence type="ECO:0000256" key="1">
    <source>
        <dbReference type="ARBA" id="ARBA00010554"/>
    </source>
</evidence>
<dbReference type="InterPro" id="IPR003793">
    <property type="entry name" value="UPF0166"/>
</dbReference>
<dbReference type="Pfam" id="PF02641">
    <property type="entry name" value="DUF190"/>
    <property type="match status" value="2"/>
</dbReference>
<gene>
    <name evidence="2" type="ORF">BSF38_04531</name>
</gene>
<dbReference type="InterPro" id="IPR011322">
    <property type="entry name" value="N-reg_PII-like_a/b"/>
</dbReference>
<organism evidence="2 3">
    <name type="scientific">Paludisphaera borealis</name>
    <dbReference type="NCBI Taxonomy" id="1387353"/>
    <lineage>
        <taxon>Bacteria</taxon>
        <taxon>Pseudomonadati</taxon>
        <taxon>Planctomycetota</taxon>
        <taxon>Planctomycetia</taxon>
        <taxon>Isosphaerales</taxon>
        <taxon>Isosphaeraceae</taxon>
        <taxon>Paludisphaera</taxon>
    </lineage>
</organism>
<sequence>MIPAESCLLHVYLNASRRWRGQPLYRAAVETARALPVAGASVFLVDLSFGAHHRLRDAKNEYSFVDIPVVMEVVDAPDRVDALVAGLATMVVDGLVTVEPVRVVRYAHHEEAVASTADRLAVSREGGAQMSIEGDVQKVTVYIGSSDTWQGGNLAMAIIERCRALGMAGATASLGVLGFGKHSVIHRTHLFGLSAGLPEKIEIVDRPDRIAEILPVLEEMVEGGLIVVQDLRAIRYVNHPTSPKV</sequence>
<name>A0A1U7CVR5_9BACT</name>
<dbReference type="PANTHER" id="PTHR35983:SF1">
    <property type="entry name" value="UPF0166 PROTEIN TM_0021"/>
    <property type="match status" value="1"/>
</dbReference>
<evidence type="ECO:0008006" key="4">
    <source>
        <dbReference type="Google" id="ProtNLM"/>
    </source>
</evidence>
<accession>A0A1U7CVR5</accession>
<evidence type="ECO:0000313" key="3">
    <source>
        <dbReference type="Proteomes" id="UP000186309"/>
    </source>
</evidence>
<reference evidence="3" key="1">
    <citation type="submission" date="2016-12" db="EMBL/GenBank/DDBJ databases">
        <title>Comparative genomics of four Isosphaeraceae planctomycetes: a common pool of plasmids and glycoside hydrolase genes.</title>
        <authorList>
            <person name="Ivanova A."/>
        </authorList>
    </citation>
    <scope>NUCLEOTIDE SEQUENCE [LARGE SCALE GENOMIC DNA]</scope>
    <source>
        <strain evidence="3">PX4</strain>
    </source>
</reference>
<dbReference type="PANTHER" id="PTHR35983">
    <property type="entry name" value="UPF0166 PROTEIN TM_0021"/>
    <property type="match status" value="1"/>
</dbReference>